<dbReference type="AlphaFoldDB" id="A0A3B1C4C1"/>
<sequence>MDNDIFNLIFMAVVFIAVIYVFVRISMRVRKHSGSMLTTMHASTYEFLSKDAREAVEEVVEMKANKKMEEESSDKPKDDL</sequence>
<proteinExistence type="predicted"/>
<feature type="coiled-coil region" evidence="1">
    <location>
        <begin position="45"/>
        <end position="72"/>
    </location>
</feature>
<protein>
    <submittedName>
        <fullName evidence="3">Uncharacterized protein</fullName>
    </submittedName>
</protein>
<keyword evidence="1" id="KW-0175">Coiled coil</keyword>
<keyword evidence="2" id="KW-1133">Transmembrane helix</keyword>
<dbReference type="EMBL" id="UOGD01000118">
    <property type="protein sequence ID" value="VAX18874.1"/>
    <property type="molecule type" value="Genomic_DNA"/>
</dbReference>
<evidence type="ECO:0000256" key="2">
    <source>
        <dbReference type="SAM" id="Phobius"/>
    </source>
</evidence>
<name>A0A3B1C4C1_9ZZZZ</name>
<accession>A0A3B1C4C1</accession>
<keyword evidence="2" id="KW-0812">Transmembrane</keyword>
<feature type="transmembrane region" description="Helical" evidence="2">
    <location>
        <begin position="6"/>
        <end position="23"/>
    </location>
</feature>
<keyword evidence="2" id="KW-0472">Membrane</keyword>
<organism evidence="3">
    <name type="scientific">hydrothermal vent metagenome</name>
    <dbReference type="NCBI Taxonomy" id="652676"/>
    <lineage>
        <taxon>unclassified sequences</taxon>
        <taxon>metagenomes</taxon>
        <taxon>ecological metagenomes</taxon>
    </lineage>
</organism>
<evidence type="ECO:0000313" key="3">
    <source>
        <dbReference type="EMBL" id="VAX18874.1"/>
    </source>
</evidence>
<gene>
    <name evidence="3" type="ORF">MNBD_IGNAVI01-753</name>
</gene>
<reference evidence="3" key="1">
    <citation type="submission" date="2018-06" db="EMBL/GenBank/DDBJ databases">
        <authorList>
            <person name="Zhirakovskaya E."/>
        </authorList>
    </citation>
    <scope>NUCLEOTIDE SEQUENCE</scope>
</reference>
<evidence type="ECO:0000256" key="1">
    <source>
        <dbReference type="SAM" id="Coils"/>
    </source>
</evidence>